<dbReference type="CDD" id="cd00067">
    <property type="entry name" value="GAL4"/>
    <property type="match status" value="1"/>
</dbReference>
<sequence length="1323" mass="140559">MTGRPGYPPPHLGPQQQQQQQQQQHHYQHHEQHYPPQNQYQHPHFQAQQGHPSYHHPSNAIAIHAGSSPSGSHTGTSPNSVGGGPKAGKTGTKSKRPRPYASKTCSECRRRKIACVASDPDPDVCKRCYKMKLHCTLSEENARGDGRRRKRGKKRSAEDGGDDDDDEDEDGQGETPRSGTSKRNNDQSGDESDEEEDGNQDTAQSYGPPAPAVKGPTVGRRPSATNIAKGSRGLSTALPPPAPLPAHLASGNADENAPDTDFLYSMKEDKDRARILPPLSHIEEKRPGTKGGRHAAATGEVAPSSGSGSGRMILGVSSAPSKAAQRAAAQNVMLVHGCPVWVYSDLMARFNLLNISDKGSRGGGMVPRLDAAELCSKLTSLPANVINTIDDILEDARLTMPHIPLLCNLIVQQEERYDSARSLLIAILVYVASNEGDLTSTLNPLLPLSVHADLKSFLSNQALDSIMFSPMKSREIVIAAEILAVYDPLLGHPAAGKLETSRFLLPTSFYLDLAIGFAYRIGVGDSVHELQQWYLDDVSKAAKSGGSEAGAEKPLPDHIASALHDATIWASLELHISELNRNLQGATNCFAKDWKPLWPHQASPTSSRRSTVSPKALPSFATILQHCSKRIPGRKIGVPVSKSTKKGFSIASRLGMVNLAFRQDGLGLIQDILATLYHGIPDVEKIDRCYMQLEDDLTGKLRAFADKSLAQVLATSKVDPPSSDLLALSKDIFERESAWMRHFYGGYCFAILLWLPNLQKSGKAGSSAKAGGGKGDKDEGGKDLHEHGIHDVDMAASVINTIKGQKSDPDHMMKSAAESLSGKSSRDKELLSALANGSSAIAGAAPTGDAAAGGASPDMSSFHFLVKHNESHELVLQRWLTLSLETLARLRCSNIHRIPTNSRMVYVSKEIIENHATRKRGWGKVGDNAVIHTGLMNRACEHFKQKGNALDNSLAKLTKILEKILDGWRKIKPPEQNAPPATQKKRDSQSARGTAPSAASFRKGSTSGPAISAVRTQQQQQPPQSSTGASSTLSSMGSGGTVQSEPPLFSSHMSQHPQQRYQATYSQAPGQTGGYNGLGSSSSANYGPPQNLPPHQYGSPGTGSGPYQGSYGGGAGPGANAYGAAGSNVPAYSNFPVGSDSYNSGAGGGGAGSYYSQPHHGHPPHQSQNRASFSSAMGGPMSSSASSPTTSQYAGGPYAQQQPQALPSPSVYGSHGAGSALLPSSSSTGSNGYAGMSTYGQQGLPGTNASLLAATSPNGSSTTNGNGNGNAFDPSNSSTANLNLLDLDIFTDAPLDLNVENLFFDNWPQMDMDVDMSSLFQKQ</sequence>
<name>A0A316U121_9BASI</name>
<feature type="compositionally biased region" description="Low complexity" evidence="1">
    <location>
        <begin position="1213"/>
        <end position="1227"/>
    </location>
</feature>
<evidence type="ECO:0000313" key="4">
    <source>
        <dbReference type="Proteomes" id="UP000245942"/>
    </source>
</evidence>
<feature type="region of interest" description="Disordered" evidence="1">
    <location>
        <begin position="971"/>
        <end position="1111"/>
    </location>
</feature>
<feature type="compositionally biased region" description="Acidic residues" evidence="1">
    <location>
        <begin position="159"/>
        <end position="172"/>
    </location>
</feature>
<organism evidence="3 4">
    <name type="scientific">Pseudomicrostroma glucosiphilum</name>
    <dbReference type="NCBI Taxonomy" id="1684307"/>
    <lineage>
        <taxon>Eukaryota</taxon>
        <taxon>Fungi</taxon>
        <taxon>Dikarya</taxon>
        <taxon>Basidiomycota</taxon>
        <taxon>Ustilaginomycotina</taxon>
        <taxon>Exobasidiomycetes</taxon>
        <taxon>Microstromatales</taxon>
        <taxon>Microstromatales incertae sedis</taxon>
        <taxon>Pseudomicrostroma</taxon>
    </lineage>
</organism>
<dbReference type="SUPFAM" id="SSF57701">
    <property type="entry name" value="Zn2/Cys6 DNA-binding domain"/>
    <property type="match status" value="1"/>
</dbReference>
<evidence type="ECO:0000313" key="3">
    <source>
        <dbReference type="EMBL" id="PWN18558.1"/>
    </source>
</evidence>
<dbReference type="Proteomes" id="UP000245942">
    <property type="component" value="Unassembled WGS sequence"/>
</dbReference>
<dbReference type="PROSITE" id="PS50048">
    <property type="entry name" value="ZN2_CY6_FUNGAL_2"/>
    <property type="match status" value="1"/>
</dbReference>
<feature type="compositionally biased region" description="Low complexity" evidence="1">
    <location>
        <begin position="66"/>
        <end position="80"/>
    </location>
</feature>
<feature type="compositionally biased region" description="Low complexity" evidence="1">
    <location>
        <begin position="1016"/>
        <end position="1036"/>
    </location>
</feature>
<dbReference type="RefSeq" id="XP_025345718.1">
    <property type="nucleotide sequence ID" value="XM_025493196.1"/>
</dbReference>
<dbReference type="PROSITE" id="PS00463">
    <property type="entry name" value="ZN2_CY6_FUNGAL_1"/>
    <property type="match status" value="1"/>
</dbReference>
<feature type="region of interest" description="Disordered" evidence="1">
    <location>
        <begin position="1247"/>
        <end position="1274"/>
    </location>
</feature>
<feature type="compositionally biased region" description="Polar residues" evidence="1">
    <location>
        <begin position="1051"/>
        <end position="1070"/>
    </location>
</feature>
<feature type="region of interest" description="Disordered" evidence="1">
    <location>
        <begin position="1"/>
        <end position="124"/>
    </location>
</feature>
<gene>
    <name evidence="3" type="ORF">BCV69DRAFT_284862</name>
</gene>
<dbReference type="InterPro" id="IPR001138">
    <property type="entry name" value="Zn2Cys6_DnaBD"/>
</dbReference>
<feature type="compositionally biased region" description="Low complexity" evidence="1">
    <location>
        <begin position="34"/>
        <end position="46"/>
    </location>
</feature>
<dbReference type="Gene3D" id="4.10.240.10">
    <property type="entry name" value="Zn(2)-C6 fungal-type DNA-binding domain"/>
    <property type="match status" value="1"/>
</dbReference>
<dbReference type="GeneID" id="37014930"/>
<keyword evidence="4" id="KW-1185">Reference proteome</keyword>
<feature type="region of interest" description="Disordered" evidence="1">
    <location>
        <begin position="136"/>
        <end position="260"/>
    </location>
</feature>
<proteinExistence type="predicted"/>
<dbReference type="EMBL" id="KZ819335">
    <property type="protein sequence ID" value="PWN18558.1"/>
    <property type="molecule type" value="Genomic_DNA"/>
</dbReference>
<feature type="compositionally biased region" description="Low complexity" evidence="1">
    <location>
        <begin position="13"/>
        <end position="25"/>
    </location>
</feature>
<reference evidence="3 4" key="1">
    <citation type="journal article" date="2018" name="Mol. Biol. Evol.">
        <title>Broad Genomic Sampling Reveals a Smut Pathogenic Ancestry of the Fungal Clade Ustilaginomycotina.</title>
        <authorList>
            <person name="Kijpornyongpan T."/>
            <person name="Mondo S.J."/>
            <person name="Barry K."/>
            <person name="Sandor L."/>
            <person name="Lee J."/>
            <person name="Lipzen A."/>
            <person name="Pangilinan J."/>
            <person name="LaButti K."/>
            <person name="Hainaut M."/>
            <person name="Henrissat B."/>
            <person name="Grigoriev I.V."/>
            <person name="Spatafora J.W."/>
            <person name="Aime M.C."/>
        </authorList>
    </citation>
    <scope>NUCLEOTIDE SEQUENCE [LARGE SCALE GENOMIC DNA]</scope>
    <source>
        <strain evidence="3 4">MCA 4718</strain>
    </source>
</reference>
<dbReference type="OrthoDB" id="2260578at2759"/>
<dbReference type="GO" id="GO:0008270">
    <property type="term" value="F:zinc ion binding"/>
    <property type="evidence" value="ECO:0007669"/>
    <property type="project" value="InterPro"/>
</dbReference>
<feature type="region of interest" description="Disordered" evidence="1">
    <location>
        <begin position="282"/>
        <end position="313"/>
    </location>
</feature>
<protein>
    <recommendedName>
        <fullName evidence="2">Zn(2)-C6 fungal-type domain-containing protein</fullName>
    </recommendedName>
</protein>
<accession>A0A316U121</accession>
<feature type="compositionally biased region" description="Gly residues" evidence="1">
    <location>
        <begin position="1100"/>
        <end position="1111"/>
    </location>
</feature>
<feature type="region of interest" description="Disordered" evidence="1">
    <location>
        <begin position="764"/>
        <end position="785"/>
    </location>
</feature>
<feature type="compositionally biased region" description="Acidic residues" evidence="1">
    <location>
        <begin position="188"/>
        <end position="199"/>
    </location>
</feature>
<feature type="compositionally biased region" description="Pro residues" evidence="1">
    <location>
        <begin position="1"/>
        <end position="12"/>
    </location>
</feature>
<feature type="compositionally biased region" description="Low complexity" evidence="1">
    <location>
        <begin position="1153"/>
        <end position="1205"/>
    </location>
</feature>
<feature type="region of interest" description="Disordered" evidence="1">
    <location>
        <begin position="1149"/>
        <end position="1227"/>
    </location>
</feature>
<feature type="compositionally biased region" description="Low complexity" evidence="1">
    <location>
        <begin position="1253"/>
        <end position="1271"/>
    </location>
</feature>
<evidence type="ECO:0000256" key="1">
    <source>
        <dbReference type="SAM" id="MobiDB-lite"/>
    </source>
</evidence>
<evidence type="ECO:0000259" key="2">
    <source>
        <dbReference type="PROSITE" id="PS50048"/>
    </source>
</evidence>
<dbReference type="GO" id="GO:0000981">
    <property type="term" value="F:DNA-binding transcription factor activity, RNA polymerase II-specific"/>
    <property type="evidence" value="ECO:0007669"/>
    <property type="project" value="InterPro"/>
</dbReference>
<feature type="compositionally biased region" description="Basic and acidic residues" evidence="1">
    <location>
        <begin position="774"/>
        <end position="785"/>
    </location>
</feature>
<feature type="region of interest" description="Disordered" evidence="1">
    <location>
        <begin position="804"/>
        <end position="824"/>
    </location>
</feature>
<dbReference type="InterPro" id="IPR036864">
    <property type="entry name" value="Zn2-C6_fun-type_DNA-bd_sf"/>
</dbReference>
<feature type="domain" description="Zn(2)-C6 fungal-type" evidence="2">
    <location>
        <begin position="104"/>
        <end position="137"/>
    </location>
</feature>